<comment type="caution">
    <text evidence="1">The sequence shown here is derived from an EMBL/GenBank/DDBJ whole genome shotgun (WGS) entry which is preliminary data.</text>
</comment>
<name>A0AAV7TRB2_PLEWA</name>
<accession>A0AAV7TRB2</accession>
<sequence>MGVFGVGQISGKTRFTSRTLCKGRKYKPWVYSAEKPIRVTRCQRTVGVVGGQKVTSHGPCLKAHCHSCRRFLVRLPASKAEKDESEMSKLLEWKFKVTSVNLTRPKVPSLGVPQKGA</sequence>
<dbReference type="AlphaFoldDB" id="A0AAV7TRB2"/>
<proteinExistence type="predicted"/>
<dbReference type="Proteomes" id="UP001066276">
    <property type="component" value="Chromosome 3_2"/>
</dbReference>
<keyword evidence="2" id="KW-1185">Reference proteome</keyword>
<evidence type="ECO:0000313" key="1">
    <source>
        <dbReference type="EMBL" id="KAJ1179224.1"/>
    </source>
</evidence>
<organism evidence="1 2">
    <name type="scientific">Pleurodeles waltl</name>
    <name type="common">Iberian ribbed newt</name>
    <dbReference type="NCBI Taxonomy" id="8319"/>
    <lineage>
        <taxon>Eukaryota</taxon>
        <taxon>Metazoa</taxon>
        <taxon>Chordata</taxon>
        <taxon>Craniata</taxon>
        <taxon>Vertebrata</taxon>
        <taxon>Euteleostomi</taxon>
        <taxon>Amphibia</taxon>
        <taxon>Batrachia</taxon>
        <taxon>Caudata</taxon>
        <taxon>Salamandroidea</taxon>
        <taxon>Salamandridae</taxon>
        <taxon>Pleurodelinae</taxon>
        <taxon>Pleurodeles</taxon>
    </lineage>
</organism>
<protein>
    <submittedName>
        <fullName evidence="1">Uncharacterized protein</fullName>
    </submittedName>
</protein>
<evidence type="ECO:0000313" key="2">
    <source>
        <dbReference type="Proteomes" id="UP001066276"/>
    </source>
</evidence>
<dbReference type="EMBL" id="JANPWB010000006">
    <property type="protein sequence ID" value="KAJ1179224.1"/>
    <property type="molecule type" value="Genomic_DNA"/>
</dbReference>
<reference evidence="1" key="1">
    <citation type="journal article" date="2022" name="bioRxiv">
        <title>Sequencing and chromosome-scale assembly of the giantPleurodeles waltlgenome.</title>
        <authorList>
            <person name="Brown T."/>
            <person name="Elewa A."/>
            <person name="Iarovenko S."/>
            <person name="Subramanian E."/>
            <person name="Araus A.J."/>
            <person name="Petzold A."/>
            <person name="Susuki M."/>
            <person name="Suzuki K.-i.T."/>
            <person name="Hayashi T."/>
            <person name="Toyoda A."/>
            <person name="Oliveira C."/>
            <person name="Osipova E."/>
            <person name="Leigh N.D."/>
            <person name="Simon A."/>
            <person name="Yun M.H."/>
        </authorList>
    </citation>
    <scope>NUCLEOTIDE SEQUENCE</scope>
    <source>
        <strain evidence="1">20211129_DDA</strain>
        <tissue evidence="1">Liver</tissue>
    </source>
</reference>
<gene>
    <name evidence="1" type="ORF">NDU88_004460</name>
</gene>